<reference evidence="2 3" key="2">
    <citation type="submission" date="2019-09" db="EMBL/GenBank/DDBJ databases">
        <authorList>
            <person name="Jin C."/>
        </authorList>
    </citation>
    <scope>NUCLEOTIDE SEQUENCE [LARGE SCALE GENOMIC DNA]</scope>
    <source>
        <strain evidence="2 3">AN110305</strain>
    </source>
</reference>
<feature type="transmembrane region" description="Helical" evidence="1">
    <location>
        <begin position="33"/>
        <end position="52"/>
    </location>
</feature>
<feature type="transmembrane region" description="Helical" evidence="1">
    <location>
        <begin position="6"/>
        <end position="26"/>
    </location>
</feature>
<keyword evidence="1" id="KW-0812">Transmembrane</keyword>
<accession>A0A5B2WP56</accession>
<name>A0A5B2WP56_9PSEU</name>
<feature type="transmembrane region" description="Helical" evidence="1">
    <location>
        <begin position="64"/>
        <end position="82"/>
    </location>
</feature>
<organism evidence="2 3">
    <name type="scientific">Solihabitans fulvus</name>
    <dbReference type="NCBI Taxonomy" id="1892852"/>
    <lineage>
        <taxon>Bacteria</taxon>
        <taxon>Bacillati</taxon>
        <taxon>Actinomycetota</taxon>
        <taxon>Actinomycetes</taxon>
        <taxon>Pseudonocardiales</taxon>
        <taxon>Pseudonocardiaceae</taxon>
        <taxon>Solihabitans</taxon>
    </lineage>
</organism>
<keyword evidence="3" id="KW-1185">Reference proteome</keyword>
<evidence type="ECO:0000313" key="2">
    <source>
        <dbReference type="EMBL" id="KAA2252728.1"/>
    </source>
</evidence>
<feature type="transmembrane region" description="Helical" evidence="1">
    <location>
        <begin position="121"/>
        <end position="138"/>
    </location>
</feature>
<proteinExistence type="predicted"/>
<evidence type="ECO:0008006" key="4">
    <source>
        <dbReference type="Google" id="ProtNLM"/>
    </source>
</evidence>
<dbReference type="EMBL" id="VUOB01000073">
    <property type="protein sequence ID" value="KAA2252728.1"/>
    <property type="molecule type" value="Genomic_DNA"/>
</dbReference>
<keyword evidence="1" id="KW-0472">Membrane</keyword>
<evidence type="ECO:0000313" key="3">
    <source>
        <dbReference type="Proteomes" id="UP000323454"/>
    </source>
</evidence>
<dbReference type="Proteomes" id="UP000323454">
    <property type="component" value="Unassembled WGS sequence"/>
</dbReference>
<reference evidence="2 3" key="1">
    <citation type="submission" date="2019-09" db="EMBL/GenBank/DDBJ databases">
        <title>Goodfellowia gen. nov., a new genus of the Pseudonocardineae related to Actinoalloteichus, containing Goodfellowia coeruleoviolacea gen. nov., comb. nov. gen. nov., comb. nov.</title>
        <authorList>
            <person name="Labeda D."/>
        </authorList>
    </citation>
    <scope>NUCLEOTIDE SEQUENCE [LARGE SCALE GENOMIC DNA]</scope>
    <source>
        <strain evidence="2 3">AN110305</strain>
    </source>
</reference>
<sequence length="181" mass="19910">MAALIAGCEIGFWLILAAGLTARYVLRLRTVGAVLLLCAPVVDLVLLVATVVDLRRGTAANVTHGLAAAYLGFSVAFGHSLVRWADQRFAHRFANGPAPVRPPKYGAAKVRHEWREWGKAVLAWAISCGLILGMIAMVDAPERTHELWPWIIRLSTVVGVWFVGWPLWTTISPPREPANRR</sequence>
<dbReference type="OrthoDB" id="2082317at2"/>
<feature type="transmembrane region" description="Helical" evidence="1">
    <location>
        <begin position="150"/>
        <end position="171"/>
    </location>
</feature>
<dbReference type="AlphaFoldDB" id="A0A5B2WP56"/>
<keyword evidence="1" id="KW-1133">Transmembrane helix</keyword>
<comment type="caution">
    <text evidence="2">The sequence shown here is derived from an EMBL/GenBank/DDBJ whole genome shotgun (WGS) entry which is preliminary data.</text>
</comment>
<protein>
    <recommendedName>
        <fullName evidence="4">2TM domain-containing protein</fullName>
    </recommendedName>
</protein>
<gene>
    <name evidence="2" type="ORF">F0L68_34775</name>
</gene>
<evidence type="ECO:0000256" key="1">
    <source>
        <dbReference type="SAM" id="Phobius"/>
    </source>
</evidence>